<name>A0ABN3Y485_9ACTN</name>
<proteinExistence type="predicted"/>
<dbReference type="SUPFAM" id="SSF46894">
    <property type="entry name" value="C-terminal effector domain of the bipartite response regulators"/>
    <property type="match status" value="1"/>
</dbReference>
<dbReference type="PANTHER" id="PTHR34293:SF1">
    <property type="entry name" value="HTH-TYPE TRANSCRIPTIONAL REGULATOR TRMBL2"/>
    <property type="match status" value="1"/>
</dbReference>
<dbReference type="PROSITE" id="PS50043">
    <property type="entry name" value="HTH_LUXR_2"/>
    <property type="match status" value="1"/>
</dbReference>
<evidence type="ECO:0000313" key="2">
    <source>
        <dbReference type="EMBL" id="GAA3017099.1"/>
    </source>
</evidence>
<dbReference type="InterPro" id="IPR000792">
    <property type="entry name" value="Tscrpt_reg_LuxR_C"/>
</dbReference>
<dbReference type="InterPro" id="IPR016032">
    <property type="entry name" value="Sig_transdc_resp-reg_C-effctor"/>
</dbReference>
<dbReference type="RefSeq" id="WP_344898684.1">
    <property type="nucleotide sequence ID" value="NZ_BAAAWD010000013.1"/>
</dbReference>
<dbReference type="Proteomes" id="UP001499930">
    <property type="component" value="Unassembled WGS sequence"/>
</dbReference>
<dbReference type="Pfam" id="PF00196">
    <property type="entry name" value="GerE"/>
    <property type="match status" value="1"/>
</dbReference>
<evidence type="ECO:0000259" key="1">
    <source>
        <dbReference type="PROSITE" id="PS50043"/>
    </source>
</evidence>
<dbReference type="InterPro" id="IPR036388">
    <property type="entry name" value="WH-like_DNA-bd_sf"/>
</dbReference>
<dbReference type="SMART" id="SM00421">
    <property type="entry name" value="HTH_LUXR"/>
    <property type="match status" value="1"/>
</dbReference>
<accession>A0ABN3Y485</accession>
<sequence>MLQEWGLDNHADSIYRLVLTQKQWGISEIAEKLGIPETHVRSTIDRLVDLSLLHRSSGALRPGSPSVALHSLLQRQRTELLRRQEEFIAAEHAVDRLISEYGELCAVGARSECDCLESIEAVRARIETLARWARSECLSFMPGGAQSPESLEASRPLDDMLMERGANVRTVYLDSACNDTPTLAYARWLTELGGKVRTTPTLPLRLVIFDREVALVPLDPRNSGKGAVEVCGEGIITALVALFEQVWASATPFGAVRRSGGDDVTKQEQELLRLLAQGLTDEAVSKKLGIGLRTHRRMVADLMDRLGARSRFEAGAKAAEKGWFA</sequence>
<dbReference type="InterPro" id="IPR036390">
    <property type="entry name" value="WH_DNA-bd_sf"/>
</dbReference>
<dbReference type="Gene3D" id="1.10.10.10">
    <property type="entry name" value="Winged helix-like DNA-binding domain superfamily/Winged helix DNA-binding domain"/>
    <property type="match status" value="2"/>
</dbReference>
<dbReference type="CDD" id="cd06170">
    <property type="entry name" value="LuxR_C_like"/>
    <property type="match status" value="1"/>
</dbReference>
<evidence type="ECO:0000313" key="3">
    <source>
        <dbReference type="Proteomes" id="UP001499930"/>
    </source>
</evidence>
<dbReference type="EMBL" id="BAAAWD010000013">
    <property type="protein sequence ID" value="GAA3017099.1"/>
    <property type="molecule type" value="Genomic_DNA"/>
</dbReference>
<dbReference type="SUPFAM" id="SSF46785">
    <property type="entry name" value="Winged helix' DNA-binding domain"/>
    <property type="match status" value="1"/>
</dbReference>
<protein>
    <recommendedName>
        <fullName evidence="1">HTH luxR-type domain-containing protein</fullName>
    </recommendedName>
</protein>
<comment type="caution">
    <text evidence="2">The sequence shown here is derived from an EMBL/GenBank/DDBJ whole genome shotgun (WGS) entry which is preliminary data.</text>
</comment>
<organism evidence="2 3">
    <name type="scientific">Streptosporangium longisporum</name>
    <dbReference type="NCBI Taxonomy" id="46187"/>
    <lineage>
        <taxon>Bacteria</taxon>
        <taxon>Bacillati</taxon>
        <taxon>Actinomycetota</taxon>
        <taxon>Actinomycetes</taxon>
        <taxon>Streptosporangiales</taxon>
        <taxon>Streptosporangiaceae</taxon>
        <taxon>Streptosporangium</taxon>
    </lineage>
</organism>
<dbReference type="PANTHER" id="PTHR34293">
    <property type="entry name" value="HTH-TYPE TRANSCRIPTIONAL REGULATOR TRMBL2"/>
    <property type="match status" value="1"/>
</dbReference>
<keyword evidence="3" id="KW-1185">Reference proteome</keyword>
<feature type="domain" description="HTH luxR-type" evidence="1">
    <location>
        <begin position="257"/>
        <end position="322"/>
    </location>
</feature>
<gene>
    <name evidence="2" type="ORF">GCM10017559_46110</name>
</gene>
<reference evidence="3" key="1">
    <citation type="journal article" date="2019" name="Int. J. Syst. Evol. Microbiol.">
        <title>The Global Catalogue of Microorganisms (GCM) 10K type strain sequencing project: providing services to taxonomists for standard genome sequencing and annotation.</title>
        <authorList>
            <consortium name="The Broad Institute Genomics Platform"/>
            <consortium name="The Broad Institute Genome Sequencing Center for Infectious Disease"/>
            <person name="Wu L."/>
            <person name="Ma J."/>
        </authorList>
    </citation>
    <scope>NUCLEOTIDE SEQUENCE [LARGE SCALE GENOMIC DNA]</scope>
    <source>
        <strain evidence="3">JCM 3106</strain>
    </source>
</reference>
<dbReference type="InterPro" id="IPR051797">
    <property type="entry name" value="TrmB-like"/>
</dbReference>